<keyword evidence="3" id="KW-1185">Reference proteome</keyword>
<evidence type="ECO:0000313" key="2">
    <source>
        <dbReference type="EMBL" id="CAB4042754.1"/>
    </source>
</evidence>
<evidence type="ECO:0000313" key="3">
    <source>
        <dbReference type="Proteomes" id="UP001152795"/>
    </source>
</evidence>
<name>A0A6S7KIS3_PARCT</name>
<dbReference type="SUPFAM" id="SSF53098">
    <property type="entry name" value="Ribonuclease H-like"/>
    <property type="match status" value="1"/>
</dbReference>
<dbReference type="PANTHER" id="PTHR45749">
    <property type="match status" value="1"/>
</dbReference>
<organism evidence="2 3">
    <name type="scientific">Paramuricea clavata</name>
    <name type="common">Red gorgonian</name>
    <name type="synonym">Violescent sea-whip</name>
    <dbReference type="NCBI Taxonomy" id="317549"/>
    <lineage>
        <taxon>Eukaryota</taxon>
        <taxon>Metazoa</taxon>
        <taxon>Cnidaria</taxon>
        <taxon>Anthozoa</taxon>
        <taxon>Octocorallia</taxon>
        <taxon>Malacalcyonacea</taxon>
        <taxon>Plexauridae</taxon>
        <taxon>Paramuricea</taxon>
    </lineage>
</organism>
<proteinExistence type="predicted"/>
<dbReference type="Pfam" id="PF14291">
    <property type="entry name" value="DUF4371"/>
    <property type="match status" value="1"/>
</dbReference>
<dbReference type="InterPro" id="IPR012337">
    <property type="entry name" value="RNaseH-like_sf"/>
</dbReference>
<accession>A0A6S7KIS3</accession>
<reference evidence="2" key="1">
    <citation type="submission" date="2020-04" db="EMBL/GenBank/DDBJ databases">
        <authorList>
            <person name="Alioto T."/>
            <person name="Alioto T."/>
            <person name="Gomez Garrido J."/>
        </authorList>
    </citation>
    <scope>NUCLEOTIDE SEQUENCE</scope>
    <source>
        <strain evidence="2">A484AB</strain>
    </source>
</reference>
<dbReference type="OrthoDB" id="6771755at2759"/>
<dbReference type="InterPro" id="IPR025398">
    <property type="entry name" value="DUF4371"/>
</dbReference>
<evidence type="ECO:0000259" key="1">
    <source>
        <dbReference type="Pfam" id="PF14291"/>
    </source>
</evidence>
<sequence>MHILSMERMQNFKSENQHIDVQLVGIAEASKTRKEQEREENRQIVQTIFDVVRHLAKQNTAFRGHNETNDSANHGNFLEELLFLSKYDKPLKRWMETHPKNLSYFSPSIQNEIIGILSNMIIEIIRSEVISAKYFSIECDEVTSHKRAFMSVIVRYVYDYCIWERCIKLHRVTNLTGQSLAAVIIAILANMNFPIRNLVGKGFDGASNMSGKDEGVQQHLTAAGADKSIYFHCFAHKLNLVLEKSVNNVPSVNDVFDIIGSVYHYLEGSPKRHALYEEKLQLHGISKGKIALHTLSDTRWTARSDNLEVVFNTLPAIISMLKAMSKEGESAADGLLVRMRKLKFIASCIVLKKCFALSRSVSEYLQHENMDLVSAVSGVQSLKDSLSSFRNEEKMDQFLQQARKYCTDQGLVVDDFDLVDQQHPNRPKRPRTIPSYFNDGTFYLDQDARAIQEEVPGNDRPRDLFKRDFFFPFLDWMHNELERRFSSKACEILSLANVFHPTYFKEENWHQAQKLAKFYGIDPDVVVNQFILFSKSHVVKVWKENMNNLATPPPKGTDKLGITPQRLTCKLSTGGIAVGPMIPGLMIPRLRLSEEGHFALSATQAETSE</sequence>
<feature type="non-terminal residue" evidence="2">
    <location>
        <position position="609"/>
    </location>
</feature>
<dbReference type="PANTHER" id="PTHR45749:SF21">
    <property type="entry name" value="DUF4371 DOMAIN-CONTAINING PROTEIN"/>
    <property type="match status" value="1"/>
</dbReference>
<feature type="domain" description="DUF4371" evidence="1">
    <location>
        <begin position="25"/>
        <end position="213"/>
    </location>
</feature>
<dbReference type="EMBL" id="CACRXK020030741">
    <property type="protein sequence ID" value="CAB4042754.1"/>
    <property type="molecule type" value="Genomic_DNA"/>
</dbReference>
<comment type="caution">
    <text evidence="2">The sequence shown here is derived from an EMBL/GenBank/DDBJ whole genome shotgun (WGS) entry which is preliminary data.</text>
</comment>
<dbReference type="AlphaFoldDB" id="A0A6S7KIS3"/>
<protein>
    <submittedName>
        <fullName evidence="2">Zinc finger MYM-type 1-like</fullName>
    </submittedName>
</protein>
<dbReference type="Proteomes" id="UP001152795">
    <property type="component" value="Unassembled WGS sequence"/>
</dbReference>
<gene>
    <name evidence="2" type="ORF">PACLA_8A014602</name>
</gene>